<accession>A0ABD3BUR6</accession>
<dbReference type="InterPro" id="IPR021109">
    <property type="entry name" value="Peptidase_aspartic_dom_sf"/>
</dbReference>
<dbReference type="EMBL" id="JAVIJP010000066">
    <property type="protein sequence ID" value="KAL3620973.1"/>
    <property type="molecule type" value="Genomic_DNA"/>
</dbReference>
<evidence type="ECO:0000313" key="4">
    <source>
        <dbReference type="Proteomes" id="UP001632038"/>
    </source>
</evidence>
<reference evidence="4" key="1">
    <citation type="journal article" date="2024" name="IScience">
        <title>Strigolactones Initiate the Formation of Haustorium-like Structures in Castilleja.</title>
        <authorList>
            <person name="Buerger M."/>
            <person name="Peterson D."/>
            <person name="Chory J."/>
        </authorList>
    </citation>
    <scope>NUCLEOTIDE SEQUENCE [LARGE SCALE GENOMIC DNA]</scope>
</reference>
<gene>
    <name evidence="3" type="ORF">CASFOL_035885</name>
</gene>
<evidence type="ECO:0000256" key="1">
    <source>
        <dbReference type="ARBA" id="ARBA00007447"/>
    </source>
</evidence>
<organism evidence="3 4">
    <name type="scientific">Castilleja foliolosa</name>
    <dbReference type="NCBI Taxonomy" id="1961234"/>
    <lineage>
        <taxon>Eukaryota</taxon>
        <taxon>Viridiplantae</taxon>
        <taxon>Streptophyta</taxon>
        <taxon>Embryophyta</taxon>
        <taxon>Tracheophyta</taxon>
        <taxon>Spermatophyta</taxon>
        <taxon>Magnoliopsida</taxon>
        <taxon>eudicotyledons</taxon>
        <taxon>Gunneridae</taxon>
        <taxon>Pentapetalae</taxon>
        <taxon>asterids</taxon>
        <taxon>lamiids</taxon>
        <taxon>Lamiales</taxon>
        <taxon>Orobanchaceae</taxon>
        <taxon>Pedicularideae</taxon>
        <taxon>Castillejinae</taxon>
        <taxon>Castilleja</taxon>
    </lineage>
</organism>
<name>A0ABD3BUR6_9LAMI</name>
<comment type="similarity">
    <text evidence="1">Belongs to the peptidase A1 family.</text>
</comment>
<evidence type="ECO:0000259" key="2">
    <source>
        <dbReference type="PROSITE" id="PS51767"/>
    </source>
</evidence>
<dbReference type="Gene3D" id="2.40.70.10">
    <property type="entry name" value="Acid Proteases"/>
    <property type="match status" value="1"/>
</dbReference>
<sequence>MSTPFVNPSGQDGSFYFIDIVAITVGKTRVEIDYKSDIRGTAISTWAHITRLPLVTYTKLRDEFKLQMGTNYPAAAVKEFSIFDTCYDTTDQSSITAPSMSFTFRNKVTVDLHVSGILYVVNSTLSCLAFAQTSNPGGFAIFGSRQQRTLEMVFDVDNGMLGIGQHGCA</sequence>
<comment type="caution">
    <text evidence="3">The sequence shown here is derived from an EMBL/GenBank/DDBJ whole genome shotgun (WGS) entry which is preliminary data.</text>
</comment>
<dbReference type="Pfam" id="PF14541">
    <property type="entry name" value="TAXi_C"/>
    <property type="match status" value="1"/>
</dbReference>
<dbReference type="InterPro" id="IPR033121">
    <property type="entry name" value="PEPTIDASE_A1"/>
</dbReference>
<proteinExistence type="inferred from homology"/>
<dbReference type="PANTHER" id="PTHR13683">
    <property type="entry name" value="ASPARTYL PROTEASES"/>
    <property type="match status" value="1"/>
</dbReference>
<protein>
    <recommendedName>
        <fullName evidence="2">Peptidase A1 domain-containing protein</fullName>
    </recommendedName>
</protein>
<feature type="domain" description="Peptidase A1" evidence="2">
    <location>
        <begin position="1"/>
        <end position="164"/>
    </location>
</feature>
<evidence type="ECO:0000313" key="3">
    <source>
        <dbReference type="EMBL" id="KAL3620973.1"/>
    </source>
</evidence>
<dbReference type="InterPro" id="IPR032799">
    <property type="entry name" value="TAXi_C"/>
</dbReference>
<dbReference type="SUPFAM" id="SSF50630">
    <property type="entry name" value="Acid proteases"/>
    <property type="match status" value="1"/>
</dbReference>
<dbReference type="PROSITE" id="PS51767">
    <property type="entry name" value="PEPTIDASE_A1"/>
    <property type="match status" value="1"/>
</dbReference>
<dbReference type="InterPro" id="IPR001461">
    <property type="entry name" value="Aspartic_peptidase_A1"/>
</dbReference>
<keyword evidence="4" id="KW-1185">Reference proteome</keyword>
<dbReference type="AlphaFoldDB" id="A0ABD3BUR6"/>
<dbReference type="PANTHER" id="PTHR13683:SF750">
    <property type="entry name" value="ASPARTYL PROTEASE AED1"/>
    <property type="match status" value="1"/>
</dbReference>
<dbReference type="Proteomes" id="UP001632038">
    <property type="component" value="Unassembled WGS sequence"/>
</dbReference>